<dbReference type="Pfam" id="PF00036">
    <property type="entry name" value="EF-hand_1"/>
    <property type="match status" value="1"/>
</dbReference>
<dbReference type="GO" id="GO:0005615">
    <property type="term" value="C:extracellular space"/>
    <property type="evidence" value="ECO:0007669"/>
    <property type="project" value="TreeGrafter"/>
</dbReference>
<feature type="domain" description="EF-hand" evidence="7">
    <location>
        <begin position="500"/>
        <end position="535"/>
    </location>
</feature>
<evidence type="ECO:0000256" key="6">
    <source>
        <dbReference type="RuleBase" id="RU361235"/>
    </source>
</evidence>
<comment type="similarity">
    <text evidence="1 6">Belongs to the type-B carboxylesterase/lipase family.</text>
</comment>
<dbReference type="PROSITE" id="PS50222">
    <property type="entry name" value="EF_HAND_2"/>
    <property type="match status" value="1"/>
</dbReference>
<dbReference type="GO" id="GO:0003990">
    <property type="term" value="F:acetylcholinesterase activity"/>
    <property type="evidence" value="ECO:0007669"/>
    <property type="project" value="TreeGrafter"/>
</dbReference>
<proteinExistence type="inferred from homology"/>
<comment type="caution">
    <text evidence="8">The sequence shown here is derived from an EMBL/GenBank/DDBJ whole genome shotgun (WGS) entry which is preliminary data.</text>
</comment>
<keyword evidence="9" id="KW-1185">Reference proteome</keyword>
<keyword evidence="2" id="KW-0719">Serine esterase</keyword>
<dbReference type="Pfam" id="PF13499">
    <property type="entry name" value="EF-hand_7"/>
    <property type="match status" value="1"/>
</dbReference>
<gene>
    <name evidence="8" type="ORF">LARSCL_LOCUS876</name>
</gene>
<dbReference type="PROSITE" id="PS00122">
    <property type="entry name" value="CARBOXYLESTERASE_B_1"/>
    <property type="match status" value="1"/>
</dbReference>
<dbReference type="EC" id="3.1.1.-" evidence="6"/>
<dbReference type="PROSITE" id="PS00018">
    <property type="entry name" value="EF_HAND_1"/>
    <property type="match status" value="1"/>
</dbReference>
<dbReference type="EMBL" id="CAXIEN010000004">
    <property type="protein sequence ID" value="CAL1262231.1"/>
    <property type="molecule type" value="Genomic_DNA"/>
</dbReference>
<dbReference type="GO" id="GO:0005509">
    <property type="term" value="F:calcium ion binding"/>
    <property type="evidence" value="ECO:0007669"/>
    <property type="project" value="InterPro"/>
</dbReference>
<dbReference type="Gene3D" id="3.40.50.1820">
    <property type="entry name" value="alpha/beta hydrolase"/>
    <property type="match status" value="1"/>
</dbReference>
<dbReference type="Gene3D" id="1.10.238.10">
    <property type="entry name" value="EF-hand"/>
    <property type="match status" value="1"/>
</dbReference>
<dbReference type="InterPro" id="IPR019819">
    <property type="entry name" value="Carboxylesterase_B_CS"/>
</dbReference>
<dbReference type="InterPro" id="IPR002048">
    <property type="entry name" value="EF_hand_dom"/>
</dbReference>
<evidence type="ECO:0000256" key="3">
    <source>
        <dbReference type="ARBA" id="ARBA00022801"/>
    </source>
</evidence>
<dbReference type="Pfam" id="PF00135">
    <property type="entry name" value="COesterase"/>
    <property type="match status" value="2"/>
</dbReference>
<dbReference type="InterPro" id="IPR019826">
    <property type="entry name" value="Carboxylesterase_B_AS"/>
</dbReference>
<dbReference type="InterPro" id="IPR011992">
    <property type="entry name" value="EF-hand-dom_pair"/>
</dbReference>
<dbReference type="InterPro" id="IPR018247">
    <property type="entry name" value="EF_Hand_1_Ca_BS"/>
</dbReference>
<dbReference type="SMART" id="SM00054">
    <property type="entry name" value="EFh"/>
    <property type="match status" value="4"/>
</dbReference>
<keyword evidence="3 6" id="KW-0378">Hydrolase</keyword>
<sequence>MEKKLSSDLTVNIGVILFLLNNFSCEPVVQIGSSYLYGQSIKYWNYEVYQFLSVPYAQPPLGKLRFQKPMPIVSYPKILKAVNMPPDCKQYTVHPFPWYNFSSSKSEDCLYLNIWTPSDASSENRKAVMYWIHGGGFRYDSIQNDVYTGTVLAAKGDIIVVTVNYRLGPFGFFTTGTNEAPGNVGIWDILEGLRWVNKYIGNFGGDNSRITIAGESAGSIAVGLLAVSPLAESLYSRQIMQTSSPTYLAAENNTQNLALSQQLAKMAGCASDSFTIKEHPRSVTECLQSNPQLIGFFGEKNPRINKTTGKYMIRKFFKDFPNPESVVRHYLPDDVPEHAYDFVRFQVATAAGDFLVVCPDVYHAEQCAEKGGKVYSYFWIHRPSDSPWAPWMGAVHFTEVQFIFGRPFLHPSDYQIGELGISKQMIEIWSNFVKNGCYKLFKDNNKWLTIHTQLVMSICGIFSQYSWEPFNHETVRMMIGMFDRDQSGTINFEEFKALWKYITDWLGCFRSFDTDRSGSIDKNELKSALTTFGYRLSDRFYSLLVQKFDSDGTSTIKFDDFIQCCVMLQSLTAAFKHHDTDMDGWINISYEQFLTLVFSLKM</sequence>
<keyword evidence="4" id="KW-0106">Calcium</keyword>
<dbReference type="SUPFAM" id="SSF47473">
    <property type="entry name" value="EF-hand"/>
    <property type="match status" value="1"/>
</dbReference>
<dbReference type="InterPro" id="IPR050654">
    <property type="entry name" value="AChE-related_enzymes"/>
</dbReference>
<dbReference type="Proteomes" id="UP001497382">
    <property type="component" value="Unassembled WGS sequence"/>
</dbReference>
<name>A0AAV1YTE1_9ARAC</name>
<dbReference type="InterPro" id="IPR029058">
    <property type="entry name" value="AB_hydrolase_fold"/>
</dbReference>
<dbReference type="PANTHER" id="PTHR43918">
    <property type="entry name" value="ACETYLCHOLINESTERASE"/>
    <property type="match status" value="1"/>
</dbReference>
<organism evidence="8 9">
    <name type="scientific">Larinioides sclopetarius</name>
    <dbReference type="NCBI Taxonomy" id="280406"/>
    <lineage>
        <taxon>Eukaryota</taxon>
        <taxon>Metazoa</taxon>
        <taxon>Ecdysozoa</taxon>
        <taxon>Arthropoda</taxon>
        <taxon>Chelicerata</taxon>
        <taxon>Arachnida</taxon>
        <taxon>Araneae</taxon>
        <taxon>Araneomorphae</taxon>
        <taxon>Entelegynae</taxon>
        <taxon>Araneoidea</taxon>
        <taxon>Araneidae</taxon>
        <taxon>Larinioides</taxon>
    </lineage>
</organism>
<evidence type="ECO:0000256" key="1">
    <source>
        <dbReference type="ARBA" id="ARBA00005964"/>
    </source>
</evidence>
<evidence type="ECO:0000256" key="4">
    <source>
        <dbReference type="ARBA" id="ARBA00022837"/>
    </source>
</evidence>
<dbReference type="SUPFAM" id="SSF53474">
    <property type="entry name" value="alpha/beta-Hydrolases"/>
    <property type="match status" value="1"/>
</dbReference>
<evidence type="ECO:0000256" key="2">
    <source>
        <dbReference type="ARBA" id="ARBA00022487"/>
    </source>
</evidence>
<evidence type="ECO:0000256" key="5">
    <source>
        <dbReference type="ARBA" id="ARBA00023180"/>
    </source>
</evidence>
<dbReference type="InterPro" id="IPR002018">
    <property type="entry name" value="CarbesteraseB"/>
</dbReference>
<dbReference type="PANTHER" id="PTHR43918:SF4">
    <property type="entry name" value="CARBOXYLIC ESTER HYDROLASE"/>
    <property type="match status" value="1"/>
</dbReference>
<dbReference type="GO" id="GO:0005886">
    <property type="term" value="C:plasma membrane"/>
    <property type="evidence" value="ECO:0007669"/>
    <property type="project" value="TreeGrafter"/>
</dbReference>
<dbReference type="PROSITE" id="PS00941">
    <property type="entry name" value="CARBOXYLESTERASE_B_2"/>
    <property type="match status" value="1"/>
</dbReference>
<evidence type="ECO:0000259" key="7">
    <source>
        <dbReference type="PROSITE" id="PS50222"/>
    </source>
</evidence>
<evidence type="ECO:0000313" key="8">
    <source>
        <dbReference type="EMBL" id="CAL1262231.1"/>
    </source>
</evidence>
<dbReference type="GO" id="GO:0019695">
    <property type="term" value="P:choline metabolic process"/>
    <property type="evidence" value="ECO:0007669"/>
    <property type="project" value="TreeGrafter"/>
</dbReference>
<protein>
    <recommendedName>
        <fullName evidence="6">Carboxylic ester hydrolase</fullName>
        <ecNumber evidence="6">3.1.1.-</ecNumber>
    </recommendedName>
</protein>
<dbReference type="GO" id="GO:0006581">
    <property type="term" value="P:acetylcholine catabolic process"/>
    <property type="evidence" value="ECO:0007669"/>
    <property type="project" value="TreeGrafter"/>
</dbReference>
<dbReference type="AlphaFoldDB" id="A0AAV1YTE1"/>
<evidence type="ECO:0000313" key="9">
    <source>
        <dbReference type="Proteomes" id="UP001497382"/>
    </source>
</evidence>
<reference evidence="8 9" key="1">
    <citation type="submission" date="2024-04" db="EMBL/GenBank/DDBJ databases">
        <authorList>
            <person name="Rising A."/>
            <person name="Reimegard J."/>
            <person name="Sonavane S."/>
            <person name="Akerstrom W."/>
            <person name="Nylinder S."/>
            <person name="Hedman E."/>
            <person name="Kallberg Y."/>
        </authorList>
    </citation>
    <scope>NUCLEOTIDE SEQUENCE [LARGE SCALE GENOMIC DNA]</scope>
</reference>
<accession>A0AAV1YTE1</accession>
<keyword evidence="5" id="KW-0325">Glycoprotein</keyword>